<organism evidence="5 6">
    <name type="scientific">Pseudohalioglobus sediminis</name>
    <dbReference type="NCBI Taxonomy" id="2606449"/>
    <lineage>
        <taxon>Bacteria</taxon>
        <taxon>Pseudomonadati</taxon>
        <taxon>Pseudomonadota</taxon>
        <taxon>Gammaproteobacteria</taxon>
        <taxon>Cellvibrionales</taxon>
        <taxon>Halieaceae</taxon>
        <taxon>Pseudohalioglobus</taxon>
    </lineage>
</organism>
<accession>A0A5B0X3X2</accession>
<dbReference type="InterPro" id="IPR025738">
    <property type="entry name" value="BatD"/>
</dbReference>
<name>A0A5B0X3X2_9GAMM</name>
<dbReference type="InterPro" id="IPR057699">
    <property type="entry name" value="DUF7939"/>
</dbReference>
<feature type="signal peptide" evidence="3">
    <location>
        <begin position="1"/>
        <end position="26"/>
    </location>
</feature>
<evidence type="ECO:0000256" key="3">
    <source>
        <dbReference type="SAM" id="SignalP"/>
    </source>
</evidence>
<dbReference type="Proteomes" id="UP000323708">
    <property type="component" value="Unassembled WGS sequence"/>
</dbReference>
<keyword evidence="2" id="KW-0812">Transmembrane</keyword>
<dbReference type="PANTHER" id="PTHR40940">
    <property type="entry name" value="PROTEIN BATD-RELATED"/>
    <property type="match status" value="1"/>
</dbReference>
<feature type="chain" id="PRO_5023032457" evidence="3">
    <location>
        <begin position="27"/>
        <end position="556"/>
    </location>
</feature>
<protein>
    <submittedName>
        <fullName evidence="5">Protein BatD</fullName>
    </submittedName>
</protein>
<feature type="region of interest" description="Disordered" evidence="1">
    <location>
        <begin position="385"/>
        <end position="404"/>
    </location>
</feature>
<keyword evidence="2" id="KW-0472">Membrane</keyword>
<dbReference type="EMBL" id="VTUX01000001">
    <property type="protein sequence ID" value="KAA1194060.1"/>
    <property type="molecule type" value="Genomic_DNA"/>
</dbReference>
<dbReference type="PANTHER" id="PTHR40940:SF1">
    <property type="entry name" value="PROTEIN BATD"/>
    <property type="match status" value="1"/>
</dbReference>
<proteinExistence type="predicted"/>
<dbReference type="AlphaFoldDB" id="A0A5B0X3X2"/>
<gene>
    <name evidence="5" type="ORF">F0M18_01030</name>
</gene>
<dbReference type="Pfam" id="PF25607">
    <property type="entry name" value="DUF7939"/>
    <property type="match status" value="1"/>
</dbReference>
<feature type="domain" description="DUF7939" evidence="4">
    <location>
        <begin position="455"/>
        <end position="538"/>
    </location>
</feature>
<keyword evidence="6" id="KW-1185">Reference proteome</keyword>
<evidence type="ECO:0000256" key="2">
    <source>
        <dbReference type="SAM" id="Phobius"/>
    </source>
</evidence>
<evidence type="ECO:0000256" key="1">
    <source>
        <dbReference type="SAM" id="MobiDB-lite"/>
    </source>
</evidence>
<keyword evidence="2" id="KW-1133">Transmembrane helix</keyword>
<reference evidence="5 6" key="1">
    <citation type="submission" date="2019-09" db="EMBL/GenBank/DDBJ databases">
        <authorList>
            <person name="Chen X.-Y."/>
        </authorList>
    </citation>
    <scope>NUCLEOTIDE SEQUENCE [LARGE SCALE GENOMIC DNA]</scope>
    <source>
        <strain evidence="5 6">NY5</strain>
    </source>
</reference>
<sequence>MMTRTGKALRAALVLLLLQASPGVWAVVEASVDRTEAALGDTLQLVISASEDDEDLGSADLAGLQDDFQVLSRSTRSNTSIVNGQRSHQRQLQLEITPLRTGVLEIPAFTIGSKRTAPIQIRVTDAPKLDPGQQTVLFEAEVDRDSVYVQGQVLLTVRLQQAINLDDQRITELEVPGAFVVPLEQKSFQRQVNGRPWLVYEVRYALFPEQSGAMEIPALRFTARESVRRRSLFDSTRGRVVRLNSEPIRIEVKPRPAAFTGDSWLPARNLVVEEEWSADPDALQVGASVTRTVRLRAEGVQGAQLPPVLFQPVAGIKHYPDQPAISDSEISSGLLGSRSDSVAIVPTRAGRIELPAVEIPWWDTDAEVMRTAVIPARTLDVSAAAPETSAPVGPTAPALNPGASTPAPAAGSNLLWQALTLVCALGWAVTTFLLLRRRVATNEATATAVANSARREYKSLLATCASDQPAAARSALINWAAALADDPAITSLQAAVQALDSDELAAEAERLERALYGSDAQAWQGQRLRAIVEHLHARRNKDRPEQEARLRLYPTG</sequence>
<feature type="transmembrane region" description="Helical" evidence="2">
    <location>
        <begin position="414"/>
        <end position="435"/>
    </location>
</feature>
<keyword evidence="3" id="KW-0732">Signal</keyword>
<evidence type="ECO:0000259" key="4">
    <source>
        <dbReference type="Pfam" id="PF25607"/>
    </source>
</evidence>
<evidence type="ECO:0000313" key="5">
    <source>
        <dbReference type="EMBL" id="KAA1194060.1"/>
    </source>
</evidence>
<comment type="caution">
    <text evidence="5">The sequence shown here is derived from an EMBL/GenBank/DDBJ whole genome shotgun (WGS) entry which is preliminary data.</text>
</comment>
<dbReference type="Pfam" id="PF13584">
    <property type="entry name" value="BatD"/>
    <property type="match status" value="2"/>
</dbReference>
<evidence type="ECO:0000313" key="6">
    <source>
        <dbReference type="Proteomes" id="UP000323708"/>
    </source>
</evidence>
<dbReference type="RefSeq" id="WP_149609529.1">
    <property type="nucleotide sequence ID" value="NZ_VTUX01000001.1"/>
</dbReference>